<name>A0ABV5B894_9BACL</name>
<dbReference type="RefSeq" id="WP_375525687.1">
    <property type="nucleotide sequence ID" value="NZ_JBHILM010000013.1"/>
</dbReference>
<protein>
    <submittedName>
        <fullName evidence="1">Uncharacterized protein</fullName>
    </submittedName>
</protein>
<keyword evidence="2" id="KW-1185">Reference proteome</keyword>
<comment type="caution">
    <text evidence="1">The sequence shown here is derived from an EMBL/GenBank/DDBJ whole genome shotgun (WGS) entry which is preliminary data.</text>
</comment>
<dbReference type="EMBL" id="JBHILM010000013">
    <property type="protein sequence ID" value="MFB5681923.1"/>
    <property type="molecule type" value="Genomic_DNA"/>
</dbReference>
<proteinExistence type="predicted"/>
<gene>
    <name evidence="1" type="ORF">ACE3NQ_13455</name>
</gene>
<organism evidence="1 2">
    <name type="scientific">Paenibacillus terreus</name>
    <dbReference type="NCBI Taxonomy" id="1387834"/>
    <lineage>
        <taxon>Bacteria</taxon>
        <taxon>Bacillati</taxon>
        <taxon>Bacillota</taxon>
        <taxon>Bacilli</taxon>
        <taxon>Bacillales</taxon>
        <taxon>Paenibacillaceae</taxon>
        <taxon>Paenibacillus</taxon>
    </lineage>
</organism>
<sequence length="56" mass="6291">MAGKKGVKKMTTVANKSAKVTGWRQMKQIAENSMKKNGITIDDVRNELKKIRASRD</sequence>
<reference evidence="1 2" key="1">
    <citation type="submission" date="2024-09" db="EMBL/GenBank/DDBJ databases">
        <authorList>
            <person name="Ruan L."/>
        </authorList>
    </citation>
    <scope>NUCLEOTIDE SEQUENCE [LARGE SCALE GENOMIC DNA]</scope>
    <source>
        <strain evidence="1 2">D33</strain>
    </source>
</reference>
<accession>A0ABV5B894</accession>
<dbReference type="Proteomes" id="UP001580407">
    <property type="component" value="Unassembled WGS sequence"/>
</dbReference>
<evidence type="ECO:0000313" key="2">
    <source>
        <dbReference type="Proteomes" id="UP001580407"/>
    </source>
</evidence>
<evidence type="ECO:0000313" key="1">
    <source>
        <dbReference type="EMBL" id="MFB5681923.1"/>
    </source>
</evidence>